<evidence type="ECO:0000313" key="1">
    <source>
        <dbReference type="EMBL" id="NWF10029.1"/>
    </source>
</evidence>
<dbReference type="Proteomes" id="UP000561369">
    <property type="component" value="Unassembled WGS sequence"/>
</dbReference>
<dbReference type="EMBL" id="JACAQV010000021">
    <property type="protein sequence ID" value="NWF10029.1"/>
    <property type="molecule type" value="Genomic_DNA"/>
</dbReference>
<protein>
    <recommendedName>
        <fullName evidence="3">Lipoprotein</fullName>
    </recommendedName>
</protein>
<evidence type="ECO:0000313" key="2">
    <source>
        <dbReference type="Proteomes" id="UP000561369"/>
    </source>
</evidence>
<dbReference type="RefSeq" id="WP_177024657.1">
    <property type="nucleotide sequence ID" value="NZ_JACAQV010000021.1"/>
</dbReference>
<dbReference type="PROSITE" id="PS51257">
    <property type="entry name" value="PROKAR_LIPOPROTEIN"/>
    <property type="match status" value="1"/>
</dbReference>
<dbReference type="AlphaFoldDB" id="A0A7Y8KPG7"/>
<accession>A0A7Y8KPG7</accession>
<reference evidence="1 2" key="1">
    <citation type="submission" date="2020-04" db="EMBL/GenBank/DDBJ databases">
        <title>Molecular characterization of pseudomonads from Agaricus bisporus reveal novel blotch 2 pathogens in Western Europe.</title>
        <authorList>
            <person name="Taparia T."/>
            <person name="Krijger M."/>
            <person name="Haynes E."/>
            <person name="Elpinstone J.G."/>
            <person name="Noble R."/>
            <person name="Van Der Wolf J."/>
        </authorList>
    </citation>
    <scope>NUCLEOTIDE SEQUENCE [LARGE SCALE GENOMIC DNA]</scope>
    <source>
        <strain evidence="1 2">IPO3765</strain>
    </source>
</reference>
<organism evidence="1 2">
    <name type="scientific">Pseudomonas salomonii</name>
    <dbReference type="NCBI Taxonomy" id="191391"/>
    <lineage>
        <taxon>Bacteria</taxon>
        <taxon>Pseudomonadati</taxon>
        <taxon>Pseudomonadota</taxon>
        <taxon>Gammaproteobacteria</taxon>
        <taxon>Pseudomonadales</taxon>
        <taxon>Pseudomonadaceae</taxon>
        <taxon>Pseudomonas</taxon>
    </lineage>
</organism>
<evidence type="ECO:0008006" key="3">
    <source>
        <dbReference type="Google" id="ProtNLM"/>
    </source>
</evidence>
<gene>
    <name evidence="1" type="ORF">HX810_20365</name>
</gene>
<sequence>MKRIVILGFVAIGLSGCLDRDQTSAGLAKALSAVDSMDAANNSPDITVKSWWRLRDASLSIRIEACKNDLKLAAPYFEKLSKLSSNDRYNSSNCSYKISAFDRQITKVEVQSETRAIVTAQIKNISPPEDGAVLTAEDKKAKDTGIPFQYLLERQDTKNGWQITKISSFSSYAKDWQDIYPKPEPSNNRYVYDFVQ</sequence>
<name>A0A7Y8KPG7_9PSED</name>
<comment type="caution">
    <text evidence="1">The sequence shown here is derived from an EMBL/GenBank/DDBJ whole genome shotgun (WGS) entry which is preliminary data.</text>
</comment>
<proteinExistence type="predicted"/>